<keyword evidence="2" id="KW-1185">Reference proteome</keyword>
<accession>A0ACC0IJ16</accession>
<sequence>MKTSLLLFVTLVAIVGALQAANAKRLTMADRQLLSKANMNRKVNVGSSDKSIIDGAKVAEENTDNTNEDADSSDDDTNNSVGKLGHSGPSTDTHHGYDVENRPVCPKKLLWAAAGMELGLYICIMQGWLHLSWDGSVLRWYGSVRGCLYGVRGV</sequence>
<comment type="caution">
    <text evidence="1">The sequence shown here is derived from an EMBL/GenBank/DDBJ whole genome shotgun (WGS) entry which is preliminary data.</text>
</comment>
<proteinExistence type="predicted"/>
<dbReference type="Proteomes" id="UP001060215">
    <property type="component" value="Chromosome 3"/>
</dbReference>
<name>A0ACC0IJ16_9ERIC</name>
<gene>
    <name evidence="1" type="ORF">LOK49_LG02G00816</name>
</gene>
<evidence type="ECO:0000313" key="2">
    <source>
        <dbReference type="Proteomes" id="UP001060215"/>
    </source>
</evidence>
<organism evidence="1 2">
    <name type="scientific">Camellia lanceoleosa</name>
    <dbReference type="NCBI Taxonomy" id="1840588"/>
    <lineage>
        <taxon>Eukaryota</taxon>
        <taxon>Viridiplantae</taxon>
        <taxon>Streptophyta</taxon>
        <taxon>Embryophyta</taxon>
        <taxon>Tracheophyta</taxon>
        <taxon>Spermatophyta</taxon>
        <taxon>Magnoliopsida</taxon>
        <taxon>eudicotyledons</taxon>
        <taxon>Gunneridae</taxon>
        <taxon>Pentapetalae</taxon>
        <taxon>asterids</taxon>
        <taxon>Ericales</taxon>
        <taxon>Theaceae</taxon>
        <taxon>Camellia</taxon>
    </lineage>
</organism>
<protein>
    <submittedName>
        <fullName evidence="1">Uncharacterized protein</fullName>
    </submittedName>
</protein>
<reference evidence="1 2" key="1">
    <citation type="journal article" date="2022" name="Plant J.">
        <title>Chromosome-level genome of Camellia lanceoleosa provides a valuable resource for understanding genome evolution and self-incompatibility.</title>
        <authorList>
            <person name="Gong W."/>
            <person name="Xiao S."/>
            <person name="Wang L."/>
            <person name="Liao Z."/>
            <person name="Chang Y."/>
            <person name="Mo W."/>
            <person name="Hu G."/>
            <person name="Li W."/>
            <person name="Zhao G."/>
            <person name="Zhu H."/>
            <person name="Hu X."/>
            <person name="Ji K."/>
            <person name="Xiang X."/>
            <person name="Song Q."/>
            <person name="Yuan D."/>
            <person name="Jin S."/>
            <person name="Zhang L."/>
        </authorList>
    </citation>
    <scope>NUCLEOTIDE SEQUENCE [LARGE SCALE GENOMIC DNA]</scope>
    <source>
        <strain evidence="1">SQ_2022a</strain>
    </source>
</reference>
<dbReference type="EMBL" id="CM045760">
    <property type="protein sequence ID" value="KAI8025799.1"/>
    <property type="molecule type" value="Genomic_DNA"/>
</dbReference>
<evidence type="ECO:0000313" key="1">
    <source>
        <dbReference type="EMBL" id="KAI8025799.1"/>
    </source>
</evidence>